<dbReference type="AlphaFoldDB" id="A0A542ZU59"/>
<feature type="transmembrane region" description="Helical" evidence="1">
    <location>
        <begin position="200"/>
        <end position="221"/>
    </location>
</feature>
<feature type="transmembrane region" description="Helical" evidence="1">
    <location>
        <begin position="63"/>
        <end position="88"/>
    </location>
</feature>
<keyword evidence="1" id="KW-1133">Transmembrane helix</keyword>
<keyword evidence="1" id="KW-0812">Transmembrane</keyword>
<accession>A0A542ZU59</accession>
<feature type="transmembrane region" description="Helical" evidence="1">
    <location>
        <begin position="6"/>
        <end position="28"/>
    </location>
</feature>
<evidence type="ECO:0000313" key="3">
    <source>
        <dbReference type="Proteomes" id="UP000315389"/>
    </source>
</evidence>
<feature type="transmembrane region" description="Helical" evidence="1">
    <location>
        <begin position="307"/>
        <end position="325"/>
    </location>
</feature>
<feature type="transmembrane region" description="Helical" evidence="1">
    <location>
        <begin position="177"/>
        <end position="194"/>
    </location>
</feature>
<dbReference type="EMBL" id="VFOS01000001">
    <property type="protein sequence ID" value="TQL63891.1"/>
    <property type="molecule type" value="Genomic_DNA"/>
</dbReference>
<feature type="transmembrane region" description="Helical" evidence="1">
    <location>
        <begin position="346"/>
        <end position="364"/>
    </location>
</feature>
<feature type="transmembrane region" description="Helical" evidence="1">
    <location>
        <begin position="455"/>
        <end position="479"/>
    </location>
</feature>
<proteinExistence type="predicted"/>
<feature type="transmembrane region" description="Helical" evidence="1">
    <location>
        <begin position="260"/>
        <end position="277"/>
    </location>
</feature>
<reference evidence="2 3" key="1">
    <citation type="submission" date="2019-06" db="EMBL/GenBank/DDBJ databases">
        <title>Sequencing the genomes of 1000 actinobacteria strains.</title>
        <authorList>
            <person name="Klenk H.-P."/>
        </authorList>
    </citation>
    <scope>NUCLEOTIDE SEQUENCE [LARGE SCALE GENOMIC DNA]</scope>
    <source>
        <strain evidence="2 3">DSM 4813</strain>
    </source>
</reference>
<dbReference type="RefSeq" id="WP_142118409.1">
    <property type="nucleotide sequence ID" value="NZ_BAAASV010000002.1"/>
</dbReference>
<feature type="transmembrane region" description="Helical" evidence="1">
    <location>
        <begin position="284"/>
        <end position="301"/>
    </location>
</feature>
<feature type="transmembrane region" description="Helical" evidence="1">
    <location>
        <begin position="109"/>
        <end position="128"/>
    </location>
</feature>
<keyword evidence="3" id="KW-1185">Reference proteome</keyword>
<comment type="caution">
    <text evidence="2">The sequence shown here is derived from an EMBL/GenBank/DDBJ whole genome shotgun (WGS) entry which is preliminary data.</text>
</comment>
<organism evidence="2 3">
    <name type="scientific">Rarobacter faecitabidus</name>
    <dbReference type="NCBI Taxonomy" id="13243"/>
    <lineage>
        <taxon>Bacteria</taxon>
        <taxon>Bacillati</taxon>
        <taxon>Actinomycetota</taxon>
        <taxon>Actinomycetes</taxon>
        <taxon>Micrococcales</taxon>
        <taxon>Rarobacteraceae</taxon>
        <taxon>Rarobacter</taxon>
    </lineage>
</organism>
<feature type="transmembrane region" description="Helical" evidence="1">
    <location>
        <begin position="395"/>
        <end position="413"/>
    </location>
</feature>
<sequence length="699" mass="73207">MSFTGAWWIFAITLLVLWLPGIAMAYAWRLRGITAWGAAPALTVGVTSGTAVLAGLVGIDWSLVPVIVVAVVAATVGMVATGTWRGAVARLRRGAGRRSLRVTRVPRAAGLWCACFAAVAVVLGVSALRLVRLMGAADAVAQGNDIPYHLNAVKLILTSGSASSLDMTLATPERAHNFYPAAWHGLVALIVQLTGCGIDVATNVLAVTVAVAVWPAAMMALTRGVFGPRPEIVAATGILSLSFTQFPGHLLTWGILYPNLLSYALVPAAMALVLRTARRRSGRLIAACAVAALAAVGVVLAQPNGLFGASVLLLAWFEWRILAAARRRLRRGRPGLAVSRATVSNAAIALGIAALLASPAIAAMRTNPGYISDSPWQRALGCVASLGAPHTFPAANWPMVLLVALGALCAIWVVRARWLVASLGAVAVLYVVMRGPDSEFRDLLTAPWYHDPARITALIPIVALPLAALGLVAVVRLLARAAGARRVSGSLTYPVAASVIVLAAGGAWLAAHSSASHQLAGDIAIVYSQSGERPDAYPTGKDALEQGRGWCGDNPTTLLGGLFDRGERSFIDEVAEIVPQDEAIVSDPRDGSSLVWALGGVRTLTPALNMELSPDLALVVGRLDQAETLPGVCAAVNRLDLHYVLDWGEGIWDRRSFGYEGIASLSKSDTVELLARRGHAKLYRIVACDAGDMTASASG</sequence>
<evidence type="ECO:0000256" key="1">
    <source>
        <dbReference type="SAM" id="Phobius"/>
    </source>
</evidence>
<gene>
    <name evidence="2" type="ORF">FB461_0370</name>
</gene>
<dbReference type="Pfam" id="PF20176">
    <property type="entry name" value="DUF6541"/>
    <property type="match status" value="1"/>
</dbReference>
<dbReference type="InterPro" id="IPR046671">
    <property type="entry name" value="DUF6541"/>
</dbReference>
<evidence type="ECO:0008006" key="4">
    <source>
        <dbReference type="Google" id="ProtNLM"/>
    </source>
</evidence>
<name>A0A542ZU59_RARFA</name>
<feature type="transmembrane region" description="Helical" evidence="1">
    <location>
        <begin position="35"/>
        <end position="57"/>
    </location>
</feature>
<evidence type="ECO:0000313" key="2">
    <source>
        <dbReference type="EMBL" id="TQL63891.1"/>
    </source>
</evidence>
<protein>
    <recommendedName>
        <fullName evidence="4">4-amino-4-deoxy-L-arabinose transferase-like glycosyltransferase</fullName>
    </recommendedName>
</protein>
<dbReference type="Proteomes" id="UP000315389">
    <property type="component" value="Unassembled WGS sequence"/>
</dbReference>
<dbReference type="OrthoDB" id="3169698at2"/>
<feature type="transmembrane region" description="Helical" evidence="1">
    <location>
        <begin position="418"/>
        <end position="435"/>
    </location>
</feature>
<feature type="transmembrane region" description="Helical" evidence="1">
    <location>
        <begin position="491"/>
        <end position="511"/>
    </location>
</feature>
<keyword evidence="1" id="KW-0472">Membrane</keyword>